<accession>A0A410PXT9</accession>
<keyword evidence="2" id="KW-1185">Reference proteome</keyword>
<evidence type="ECO:0008006" key="3">
    <source>
        <dbReference type="Google" id="ProtNLM"/>
    </source>
</evidence>
<dbReference type="RefSeq" id="WP_128746479.1">
    <property type="nucleotide sequence ID" value="NZ_CP035281.1"/>
</dbReference>
<sequence length="247" mass="27809">MELKELVEQIAVKVAERISELEESTQTEICGGGSGQKPKLLILTEDHGTACHELLEKEAVKAKFEVVCTRSSEYTCDLQQIDTIVLGSFSSLSLGKIAEGIGDTPFTETVIKAILMGKQILIPHEEMEIYQYRNTAPKLYYGLMMQKIEFLKSAGIRFCSRDQLESMILENEGTAERKSCEKPEEKLEAYGAYTGNSIKFTKKIITERDLRAAYEQHAMQVFITKKTIITDLAREYAEQKGISFAID</sequence>
<protein>
    <recommendedName>
        <fullName evidence="3">Ethanolamine utilization protein</fullName>
    </recommendedName>
</protein>
<organism evidence="1 2">
    <name type="scientific">Aminipila luticellarii</name>
    <dbReference type="NCBI Taxonomy" id="2507160"/>
    <lineage>
        <taxon>Bacteria</taxon>
        <taxon>Bacillati</taxon>
        <taxon>Bacillota</taxon>
        <taxon>Clostridia</taxon>
        <taxon>Peptostreptococcales</taxon>
        <taxon>Anaerovoracaceae</taxon>
        <taxon>Aminipila</taxon>
    </lineage>
</organism>
<dbReference type="AlphaFoldDB" id="A0A410PXT9"/>
<name>A0A410PXT9_9FIRM</name>
<dbReference type="OrthoDB" id="2066004at2"/>
<evidence type="ECO:0000313" key="2">
    <source>
        <dbReference type="Proteomes" id="UP000287601"/>
    </source>
</evidence>
<dbReference type="EMBL" id="CP035281">
    <property type="protein sequence ID" value="QAT43771.1"/>
    <property type="molecule type" value="Genomic_DNA"/>
</dbReference>
<reference evidence="1 2" key="1">
    <citation type="submission" date="2019-01" db="EMBL/GenBank/DDBJ databases">
        <title>Draft genomes of a novel of Aminipila strains.</title>
        <authorList>
            <person name="Ma S."/>
        </authorList>
    </citation>
    <scope>NUCLEOTIDE SEQUENCE [LARGE SCALE GENOMIC DNA]</scope>
    <source>
        <strain evidence="2">JN-39</strain>
    </source>
</reference>
<dbReference type="KEGG" id="amij:EQM06_11355"/>
<evidence type="ECO:0000313" key="1">
    <source>
        <dbReference type="EMBL" id="QAT43771.1"/>
    </source>
</evidence>
<dbReference type="Proteomes" id="UP000287601">
    <property type="component" value="Chromosome"/>
</dbReference>
<gene>
    <name evidence="1" type="ORF">EQM06_11355</name>
</gene>
<proteinExistence type="predicted"/>